<dbReference type="Gene3D" id="3.40.50.1470">
    <property type="entry name" value="Peptidyl-tRNA hydrolase"/>
    <property type="match status" value="1"/>
</dbReference>
<evidence type="ECO:0000256" key="1">
    <source>
        <dbReference type="ARBA" id="ARBA00013260"/>
    </source>
</evidence>
<dbReference type="AlphaFoldDB" id="Q8FQW1"/>
<dbReference type="SUPFAM" id="SSF53178">
    <property type="entry name" value="Peptidyl-tRNA hydrolase-like"/>
    <property type="match status" value="1"/>
</dbReference>
<evidence type="ECO:0000313" key="11">
    <source>
        <dbReference type="Proteomes" id="UP000001409"/>
    </source>
</evidence>
<accession>Q8FQW1</accession>
<keyword evidence="7" id="KW-0963">Cytoplasm</keyword>
<dbReference type="HOGENOM" id="CLU_062456_4_0_11"/>
<keyword evidence="3 7" id="KW-0378">Hydrolase</keyword>
<dbReference type="InterPro" id="IPR001328">
    <property type="entry name" value="Pept_tRNA_hydro"/>
</dbReference>
<evidence type="ECO:0000256" key="5">
    <source>
        <dbReference type="ARBA" id="ARBA00038063"/>
    </source>
</evidence>
<evidence type="ECO:0000256" key="6">
    <source>
        <dbReference type="ARBA" id="ARBA00050038"/>
    </source>
</evidence>
<dbReference type="GO" id="GO:0004045">
    <property type="term" value="F:peptidyl-tRNA hydrolase activity"/>
    <property type="evidence" value="ECO:0007669"/>
    <property type="project" value="UniProtKB-UniRule"/>
</dbReference>
<feature type="site" description="Stabilizes the basic form of H active site to accept a proton" evidence="7">
    <location>
        <position position="140"/>
    </location>
</feature>
<name>Q8FQW1_COREF</name>
<evidence type="ECO:0000256" key="2">
    <source>
        <dbReference type="ARBA" id="ARBA00022555"/>
    </source>
</evidence>
<dbReference type="eggNOG" id="COG0193">
    <property type="taxonomic scope" value="Bacteria"/>
</dbReference>
<dbReference type="Proteomes" id="UP000001409">
    <property type="component" value="Chromosome"/>
</dbReference>
<evidence type="ECO:0000313" key="10">
    <source>
        <dbReference type="EMBL" id="BAC17816.1"/>
    </source>
</evidence>
<feature type="active site" description="Proton acceptor" evidence="7">
    <location>
        <position position="66"/>
    </location>
</feature>
<evidence type="ECO:0000256" key="7">
    <source>
        <dbReference type="HAMAP-Rule" id="MF_00083"/>
    </source>
</evidence>
<feature type="binding site" evidence="7">
    <location>
        <position position="161"/>
    </location>
    <ligand>
        <name>tRNA</name>
        <dbReference type="ChEBI" id="CHEBI:17843"/>
    </ligand>
</feature>
<evidence type="ECO:0000256" key="9">
    <source>
        <dbReference type="RuleBase" id="RU004320"/>
    </source>
</evidence>
<dbReference type="STRING" id="196164.gene:10741412"/>
<dbReference type="GO" id="GO:0000049">
    <property type="term" value="F:tRNA binding"/>
    <property type="evidence" value="ECO:0007669"/>
    <property type="project" value="UniProtKB-UniRule"/>
</dbReference>
<comment type="similarity">
    <text evidence="5 7 9">Belongs to the PTH family.</text>
</comment>
<dbReference type="InterPro" id="IPR018171">
    <property type="entry name" value="Pept_tRNA_hydro_CS"/>
</dbReference>
<feature type="site" description="Discriminates between blocked and unblocked aminoacyl-tRNA" evidence="7">
    <location>
        <position position="56"/>
    </location>
</feature>
<sequence>MTGTDNESRIPMPPNTIDRVSFLSRIQAFFQSSRTPEVPDLAELPEARWLVVGLGNPGVKYEATRHNVGYMCVDTLLGTHDAPPLTPVRGLKVLTTPLPDAADSALAVRSTTFMNHSGQGVAPLAQTLGIPPERIIVIHDELDLPAGKVRVKKGGNENGHNGLKSLTQELGTRDYLRVRIGISRPPQGMSVPDYVLEPVADQQPGIDVAADAVDLIIARGLAAAQNDIHAR</sequence>
<comment type="catalytic activity">
    <reaction evidence="7 8">
        <text>an N-acyl-L-alpha-aminoacyl-tRNA + H2O = an N-acyl-L-amino acid + a tRNA + H(+)</text>
        <dbReference type="Rhea" id="RHEA:54448"/>
        <dbReference type="Rhea" id="RHEA-COMP:10123"/>
        <dbReference type="Rhea" id="RHEA-COMP:13883"/>
        <dbReference type="ChEBI" id="CHEBI:15377"/>
        <dbReference type="ChEBI" id="CHEBI:15378"/>
        <dbReference type="ChEBI" id="CHEBI:59874"/>
        <dbReference type="ChEBI" id="CHEBI:78442"/>
        <dbReference type="ChEBI" id="CHEBI:138191"/>
        <dbReference type="EC" id="3.1.1.29"/>
    </reaction>
</comment>
<dbReference type="KEGG" id="cef:CE1006"/>
<evidence type="ECO:0000256" key="8">
    <source>
        <dbReference type="RuleBase" id="RU000673"/>
    </source>
</evidence>
<dbReference type="EC" id="3.1.1.29" evidence="1 7"/>
<dbReference type="GO" id="GO:0005737">
    <property type="term" value="C:cytoplasm"/>
    <property type="evidence" value="ECO:0007669"/>
    <property type="project" value="UniProtKB-SubCell"/>
</dbReference>
<comment type="subcellular location">
    <subcellularLocation>
        <location evidence="7">Cytoplasm</location>
    </subcellularLocation>
</comment>
<feature type="binding site" evidence="7">
    <location>
        <position position="61"/>
    </location>
    <ligand>
        <name>tRNA</name>
        <dbReference type="ChEBI" id="CHEBI:17843"/>
    </ligand>
</feature>
<comment type="function">
    <text evidence="7">Hydrolyzes ribosome-free peptidyl-tRNAs (with 1 or more amino acids incorporated), which drop off the ribosome during protein synthesis, or as a result of ribosome stalling.</text>
</comment>
<dbReference type="PANTHER" id="PTHR17224">
    <property type="entry name" value="PEPTIDYL-TRNA HYDROLASE"/>
    <property type="match status" value="1"/>
</dbReference>
<dbReference type="PANTHER" id="PTHR17224:SF1">
    <property type="entry name" value="PEPTIDYL-TRNA HYDROLASE"/>
    <property type="match status" value="1"/>
</dbReference>
<keyword evidence="4 7" id="KW-0694">RNA-binding</keyword>
<comment type="function">
    <text evidence="7">Catalyzes the release of premature peptidyl moieties from peptidyl-tRNA molecules trapped in stalled 50S ribosomal subunits, and thus maintains levels of free tRNAs and 50S ribosomes.</text>
</comment>
<organism evidence="10 11">
    <name type="scientific">Corynebacterium efficiens (strain DSM 44549 / YS-314 / AJ 12310 / JCM 11189 / NBRC 100395)</name>
    <dbReference type="NCBI Taxonomy" id="196164"/>
    <lineage>
        <taxon>Bacteria</taxon>
        <taxon>Bacillati</taxon>
        <taxon>Actinomycetota</taxon>
        <taxon>Actinomycetes</taxon>
        <taxon>Mycobacteriales</taxon>
        <taxon>Corynebacteriaceae</taxon>
        <taxon>Corynebacterium</taxon>
    </lineage>
</organism>
<dbReference type="Pfam" id="PF01195">
    <property type="entry name" value="Pept_tRNA_hydro"/>
    <property type="match status" value="1"/>
</dbReference>
<keyword evidence="2 7" id="KW-0820">tRNA-binding</keyword>
<dbReference type="GO" id="GO:0006515">
    <property type="term" value="P:protein quality control for misfolded or incompletely synthesized proteins"/>
    <property type="evidence" value="ECO:0007669"/>
    <property type="project" value="UniProtKB-UniRule"/>
</dbReference>
<evidence type="ECO:0000256" key="4">
    <source>
        <dbReference type="ARBA" id="ARBA00022884"/>
    </source>
</evidence>
<reference evidence="10 11" key="1">
    <citation type="journal article" date="2003" name="Genome Res.">
        <title>Comparative complete genome sequence analysis of the amino acid replacements responsible for the thermostability of Corynebacterium efficiens.</title>
        <authorList>
            <person name="Nishio Y."/>
            <person name="Nakamura Y."/>
            <person name="Kawarabayasi Y."/>
            <person name="Usuda Y."/>
            <person name="Kimura E."/>
            <person name="Sugimoto S."/>
            <person name="Matsui K."/>
            <person name="Yamagishi A."/>
            <person name="Kikuchi H."/>
            <person name="Ikeo K."/>
            <person name="Gojobori T."/>
        </authorList>
    </citation>
    <scope>NUCLEOTIDE SEQUENCE [LARGE SCALE GENOMIC DNA]</scope>
    <source>
        <strain evidence="11">DSM 44549 / YS-314 / AJ 12310 / JCM 11189 / NBRC 100395</strain>
    </source>
</reference>
<dbReference type="InterPro" id="IPR036416">
    <property type="entry name" value="Pept_tRNA_hydro_sf"/>
</dbReference>
<dbReference type="NCBIfam" id="TIGR00447">
    <property type="entry name" value="pth"/>
    <property type="match status" value="1"/>
</dbReference>
<protein>
    <recommendedName>
        <fullName evidence="6 7">Peptidyl-tRNA hydrolase</fullName>
        <shortName evidence="7">Pth</shortName>
        <ecNumber evidence="1 7">3.1.1.29</ecNumber>
    </recommendedName>
</protein>
<comment type="subunit">
    <text evidence="7">Monomer.</text>
</comment>
<proteinExistence type="inferred from homology"/>
<evidence type="ECO:0000256" key="3">
    <source>
        <dbReference type="ARBA" id="ARBA00022801"/>
    </source>
</evidence>
<gene>
    <name evidence="7" type="primary">pth</name>
</gene>
<feature type="binding site" evidence="7">
    <location>
        <position position="113"/>
    </location>
    <ligand>
        <name>tRNA</name>
        <dbReference type="ChEBI" id="CHEBI:17843"/>
    </ligand>
</feature>
<keyword evidence="11" id="KW-1185">Reference proteome</keyword>
<dbReference type="EMBL" id="BA000035">
    <property type="protein sequence ID" value="BAC17816.1"/>
    <property type="molecule type" value="Genomic_DNA"/>
</dbReference>
<dbReference type="PROSITE" id="PS01195">
    <property type="entry name" value="PEPT_TRNA_HYDROL_1"/>
    <property type="match status" value="1"/>
</dbReference>
<dbReference type="GO" id="GO:0072344">
    <property type="term" value="P:rescue of stalled ribosome"/>
    <property type="evidence" value="ECO:0007669"/>
    <property type="project" value="UniProtKB-UniRule"/>
</dbReference>
<dbReference type="HAMAP" id="MF_00083">
    <property type="entry name" value="Pept_tRNA_hydro_bact"/>
    <property type="match status" value="1"/>
</dbReference>
<feature type="binding site" evidence="7">
    <location>
        <position position="115"/>
    </location>
    <ligand>
        <name>tRNA</name>
        <dbReference type="ChEBI" id="CHEBI:17843"/>
    </ligand>
</feature>
<dbReference type="CDD" id="cd00462">
    <property type="entry name" value="PTH"/>
    <property type="match status" value="1"/>
</dbReference>